<feature type="compositionally biased region" description="Polar residues" evidence="1">
    <location>
        <begin position="347"/>
        <end position="356"/>
    </location>
</feature>
<feature type="chain" id="PRO_5040839870" evidence="3">
    <location>
        <begin position="29"/>
        <end position="558"/>
    </location>
</feature>
<keyword evidence="2" id="KW-0472">Membrane</keyword>
<feature type="domain" description="Mobile element protein CD1107-like" evidence="4">
    <location>
        <begin position="381"/>
        <end position="520"/>
    </location>
</feature>
<dbReference type="AlphaFoldDB" id="A0A9X5C5T6"/>
<dbReference type="Proteomes" id="UP000474104">
    <property type="component" value="Unassembled WGS sequence"/>
</dbReference>
<feature type="region of interest" description="Disordered" evidence="1">
    <location>
        <begin position="38"/>
        <end position="106"/>
    </location>
</feature>
<organism evidence="5 6">
    <name type="scientific">Schaedlerella arabinosiphila</name>
    <dbReference type="NCBI Taxonomy" id="2044587"/>
    <lineage>
        <taxon>Bacteria</taxon>
        <taxon>Bacillati</taxon>
        <taxon>Bacillota</taxon>
        <taxon>Clostridia</taxon>
        <taxon>Lachnospirales</taxon>
        <taxon>Lachnospiraceae</taxon>
        <taxon>Schaedlerella</taxon>
    </lineage>
</organism>
<feature type="compositionally biased region" description="Basic and acidic residues" evidence="1">
    <location>
        <begin position="307"/>
        <end position="318"/>
    </location>
</feature>
<dbReference type="EMBL" id="VIRB01000035">
    <property type="protein sequence ID" value="NDO68113.1"/>
    <property type="molecule type" value="Genomic_DNA"/>
</dbReference>
<accession>A0A9X5C5T6</accession>
<feature type="transmembrane region" description="Helical" evidence="2">
    <location>
        <begin position="492"/>
        <end position="512"/>
    </location>
</feature>
<evidence type="ECO:0000313" key="6">
    <source>
        <dbReference type="Proteomes" id="UP000474104"/>
    </source>
</evidence>
<evidence type="ECO:0000256" key="2">
    <source>
        <dbReference type="SAM" id="Phobius"/>
    </source>
</evidence>
<evidence type="ECO:0000256" key="3">
    <source>
        <dbReference type="SAM" id="SignalP"/>
    </source>
</evidence>
<feature type="compositionally biased region" description="Polar residues" evidence="1">
    <location>
        <begin position="324"/>
        <end position="339"/>
    </location>
</feature>
<reference evidence="5 6" key="1">
    <citation type="submission" date="2019-07" db="EMBL/GenBank/DDBJ databases">
        <title>Draft genome sequences of 15 bacterial species constituting the stable defined intestinal microbiota of the GM15 gnotobiotic mouse model.</title>
        <authorList>
            <person name="Elie C."/>
            <person name="Mathieu A."/>
            <person name="Saliou A."/>
            <person name="Darnaud M."/>
            <person name="Leulier F."/>
            <person name="Tamellini A."/>
        </authorList>
    </citation>
    <scope>NUCLEOTIDE SEQUENCE [LARGE SCALE GENOMIC DNA]</scope>
    <source>
        <strain evidence="6">ASF 502</strain>
    </source>
</reference>
<feature type="compositionally biased region" description="Acidic residues" evidence="1">
    <location>
        <begin position="62"/>
        <end position="76"/>
    </location>
</feature>
<feature type="compositionally biased region" description="Acidic residues" evidence="1">
    <location>
        <begin position="522"/>
        <end position="558"/>
    </location>
</feature>
<feature type="compositionally biased region" description="Acidic residues" evidence="1">
    <location>
        <begin position="459"/>
        <end position="482"/>
    </location>
</feature>
<dbReference type="InterPro" id="IPR025376">
    <property type="entry name" value="CD1107-like_dom"/>
</dbReference>
<evidence type="ECO:0000256" key="1">
    <source>
        <dbReference type="SAM" id="MobiDB-lite"/>
    </source>
</evidence>
<feature type="signal peptide" evidence="3">
    <location>
        <begin position="1"/>
        <end position="28"/>
    </location>
</feature>
<feature type="region of interest" description="Disordered" evidence="1">
    <location>
        <begin position="450"/>
        <end position="491"/>
    </location>
</feature>
<gene>
    <name evidence="5" type="ORF">FMM80_05075</name>
</gene>
<proteinExistence type="predicted"/>
<dbReference type="Pfam" id="PF14283">
    <property type="entry name" value="CD1107-like"/>
    <property type="match status" value="1"/>
</dbReference>
<feature type="compositionally biased region" description="Basic and acidic residues" evidence="1">
    <location>
        <begin position="358"/>
        <end position="385"/>
    </location>
</feature>
<comment type="caution">
    <text evidence="5">The sequence shown here is derived from an EMBL/GenBank/DDBJ whole genome shotgun (WGS) entry which is preliminary data.</text>
</comment>
<evidence type="ECO:0000313" key="5">
    <source>
        <dbReference type="EMBL" id="NDO68113.1"/>
    </source>
</evidence>
<keyword evidence="2" id="KW-1133">Transmembrane helix</keyword>
<keyword evidence="2" id="KW-0812">Transmembrane</keyword>
<name>A0A9X5C5T6_9FIRM</name>
<dbReference type="OrthoDB" id="1951836at2"/>
<feature type="region of interest" description="Disordered" evidence="1">
    <location>
        <begin position="519"/>
        <end position="558"/>
    </location>
</feature>
<protein>
    <submittedName>
        <fullName evidence="5">DUF4366 domain-containing protein</fullName>
    </submittedName>
</protein>
<evidence type="ECO:0000259" key="4">
    <source>
        <dbReference type="Pfam" id="PF14283"/>
    </source>
</evidence>
<dbReference type="RefSeq" id="WP_004070249.1">
    <property type="nucleotide sequence ID" value="NZ_VIRB01000035.1"/>
</dbReference>
<feature type="region of interest" description="Disordered" evidence="1">
    <location>
        <begin position="303"/>
        <end position="385"/>
    </location>
</feature>
<keyword evidence="3" id="KW-0732">Signal</keyword>
<sequence>MKKKLSVRAAVSLLLSALLFCMPVGAFMANSGNTVDAYAEESGASEEGSTETETEENKETGETETESGENEGETETESGRNEGEAESGGSGEDTEGGTVSGNEVPEPECTCKEKCTQYSSDKDCEVCKGDYSLCEYVNPNVKITISTPSGWHNDTTKVHISIEDVAHSDNFSIKTVQAKVAQNGSWTDITEDMYVEISENTTVYVLVTDQKGKTYEKNRYIKCFDFTKPTLNAAVSDGLLSVQAHDTDSGIKAVYVNGYEFKELTNGVLNIRLQQFDAGYQYFTISAMDNAGNMSEVYKTANPYYTDPEKTDGNEKNPAEQLPVSAQATKPSSATAQVTEHTKTDSDGNTVSGNSLAEQKKQAMAEAAASEKKEESGEKEKSETGKEFYTIQTASEKVFYLIIDRDGEEEVVYFLTEVTENDLLNVTADNSDTLPQNSAALESAIPVAEGALPNNNGEQETEEEPAEEAAEDGEENTEEPEPEPEKTGENPAATYIILGIVAVAAIGGGYYFKVAKKKKEEFLDEDDDEEDEEEEYDDDEENEDAEDDFFEDKEGEDE</sequence>